<comment type="caution">
    <text evidence="1">The sequence shown here is derived from an EMBL/GenBank/DDBJ whole genome shotgun (WGS) entry which is preliminary data.</text>
</comment>
<protein>
    <submittedName>
        <fullName evidence="1">Uncharacterized protein</fullName>
    </submittedName>
</protein>
<name>A0ABS1TRT9_9BACI</name>
<reference evidence="1 2" key="1">
    <citation type="submission" date="2021-01" db="EMBL/GenBank/DDBJ databases">
        <title>Genome public.</title>
        <authorList>
            <person name="Liu C."/>
            <person name="Sun Q."/>
        </authorList>
    </citation>
    <scope>NUCLEOTIDE SEQUENCE [LARGE SCALE GENOMIC DNA]</scope>
    <source>
        <strain evidence="1 2">YIM B02564</strain>
    </source>
</reference>
<evidence type="ECO:0000313" key="1">
    <source>
        <dbReference type="EMBL" id="MBL4953749.1"/>
    </source>
</evidence>
<gene>
    <name evidence="1" type="ORF">JK635_16315</name>
</gene>
<evidence type="ECO:0000313" key="2">
    <source>
        <dbReference type="Proteomes" id="UP000623967"/>
    </source>
</evidence>
<accession>A0ABS1TRT9</accession>
<dbReference type="Proteomes" id="UP000623967">
    <property type="component" value="Unassembled WGS sequence"/>
</dbReference>
<dbReference type="EMBL" id="JAESWB010000233">
    <property type="protein sequence ID" value="MBL4953749.1"/>
    <property type="molecule type" value="Genomic_DNA"/>
</dbReference>
<proteinExistence type="predicted"/>
<keyword evidence="2" id="KW-1185">Reference proteome</keyword>
<sequence>MARTVKANTIGSSTIKRNGAVVKGTKGNRIANLSNLKENVRLSRKQNA</sequence>
<organism evidence="1 2">
    <name type="scientific">Neobacillus paridis</name>
    <dbReference type="NCBI Taxonomy" id="2803862"/>
    <lineage>
        <taxon>Bacteria</taxon>
        <taxon>Bacillati</taxon>
        <taxon>Bacillota</taxon>
        <taxon>Bacilli</taxon>
        <taxon>Bacillales</taxon>
        <taxon>Bacillaceae</taxon>
        <taxon>Neobacillus</taxon>
    </lineage>
</organism>
<dbReference type="RefSeq" id="WP_202655008.1">
    <property type="nucleotide sequence ID" value="NZ_JAESWB010000233.1"/>
</dbReference>